<sequence length="177" mass="19469">MLLEFLTRLPVISTVSPPKLGSHSMSQPTDSSSIGPYKPAPIQFSRFLDLEDAIGLAHLHEQRLALEKGSGRPSLGTGRPLLPTLKLQPLAQVSPSPPSSTQNFATPSSDAKVPFHRLSSSEAAQRRHKTFVTIVTRNTLGITSANRNRNCCCSRTTDKVLQFLNLPWTLRWPKTCN</sequence>
<protein>
    <submittedName>
        <fullName evidence="2">Uncharacterized protein</fullName>
    </submittedName>
</protein>
<proteinExistence type="predicted"/>
<feature type="compositionally biased region" description="Polar residues" evidence="1">
    <location>
        <begin position="91"/>
        <end position="109"/>
    </location>
</feature>
<feature type="region of interest" description="Disordered" evidence="1">
    <location>
        <begin position="90"/>
        <end position="112"/>
    </location>
</feature>
<reference evidence="2 3" key="1">
    <citation type="submission" date="2015-01" db="EMBL/GenBank/DDBJ databases">
        <title>Genome of allotetraploid Gossypium barbadense reveals genomic plasticity and fiber elongation in cotton evolution.</title>
        <authorList>
            <person name="Chen X."/>
            <person name="Liu X."/>
            <person name="Zhao B."/>
            <person name="Zheng H."/>
            <person name="Hu Y."/>
            <person name="Lu G."/>
            <person name="Yang C."/>
            <person name="Chen J."/>
            <person name="Shan C."/>
            <person name="Zhang L."/>
            <person name="Zhou Y."/>
            <person name="Wang L."/>
            <person name="Guo W."/>
            <person name="Bai Y."/>
            <person name="Ruan J."/>
            <person name="Shangguan X."/>
            <person name="Mao Y."/>
            <person name="Jiang J."/>
            <person name="Zhu Y."/>
            <person name="Lei J."/>
            <person name="Kang H."/>
            <person name="Chen S."/>
            <person name="He X."/>
            <person name="Wang R."/>
            <person name="Wang Y."/>
            <person name="Chen J."/>
            <person name="Wang L."/>
            <person name="Yu S."/>
            <person name="Wang B."/>
            <person name="Wei J."/>
            <person name="Song S."/>
            <person name="Lu X."/>
            <person name="Gao Z."/>
            <person name="Gu W."/>
            <person name="Deng X."/>
            <person name="Ma D."/>
            <person name="Wang S."/>
            <person name="Liang W."/>
            <person name="Fang L."/>
            <person name="Cai C."/>
            <person name="Zhu X."/>
            <person name="Zhou B."/>
            <person name="Zhang Y."/>
            <person name="Chen Z."/>
            <person name="Xu S."/>
            <person name="Zhu R."/>
            <person name="Wang S."/>
            <person name="Zhang T."/>
            <person name="Zhao G."/>
        </authorList>
    </citation>
    <scope>NUCLEOTIDE SEQUENCE [LARGE SCALE GENOMIC DNA]</scope>
    <source>
        <strain evidence="3">cv. Xinhai21</strain>
        <tissue evidence="2">Leaf</tissue>
    </source>
</reference>
<feature type="compositionally biased region" description="Polar residues" evidence="1">
    <location>
        <begin position="23"/>
        <end position="34"/>
    </location>
</feature>
<organism evidence="2 3">
    <name type="scientific">Gossypium barbadense</name>
    <name type="common">Sea Island cotton</name>
    <name type="synonym">Hibiscus barbadensis</name>
    <dbReference type="NCBI Taxonomy" id="3634"/>
    <lineage>
        <taxon>Eukaryota</taxon>
        <taxon>Viridiplantae</taxon>
        <taxon>Streptophyta</taxon>
        <taxon>Embryophyta</taxon>
        <taxon>Tracheophyta</taxon>
        <taxon>Spermatophyta</taxon>
        <taxon>Magnoliopsida</taxon>
        <taxon>eudicotyledons</taxon>
        <taxon>Gunneridae</taxon>
        <taxon>Pentapetalae</taxon>
        <taxon>rosids</taxon>
        <taxon>malvids</taxon>
        <taxon>Malvales</taxon>
        <taxon>Malvaceae</taxon>
        <taxon>Malvoideae</taxon>
        <taxon>Gossypium</taxon>
    </lineage>
</organism>
<dbReference type="Proteomes" id="UP000239757">
    <property type="component" value="Unassembled WGS sequence"/>
</dbReference>
<feature type="region of interest" description="Disordered" evidence="1">
    <location>
        <begin position="16"/>
        <end position="35"/>
    </location>
</feature>
<dbReference type="OrthoDB" id="1298874at2759"/>
<evidence type="ECO:0000313" key="2">
    <source>
        <dbReference type="EMBL" id="PPS18477.1"/>
    </source>
</evidence>
<dbReference type="AlphaFoldDB" id="A0A2P5YS97"/>
<gene>
    <name evidence="2" type="ORF">GOBAR_AA02111</name>
</gene>
<accession>A0A2P5YS97</accession>
<name>A0A2P5YS97_GOSBA</name>
<dbReference type="EMBL" id="KZ662830">
    <property type="protein sequence ID" value="PPS18477.1"/>
    <property type="molecule type" value="Genomic_DNA"/>
</dbReference>
<evidence type="ECO:0000313" key="3">
    <source>
        <dbReference type="Proteomes" id="UP000239757"/>
    </source>
</evidence>
<evidence type="ECO:0000256" key="1">
    <source>
        <dbReference type="SAM" id="MobiDB-lite"/>
    </source>
</evidence>